<sequence>MLAATSTSTSTSTRTPRAEMKQLKQLLADVNQTTDQQEMPALRFARQLGNARRFGGGGFGRLRQRLPFGGGRLPFRGGRLPFRGGRRRFPQQFGFFG</sequence>
<proteinExistence type="predicted"/>
<gene>
    <name evidence="1" type="primary">Dgri\GH19061</name>
    <name evidence="1" type="ORF">Dgri_GH19061</name>
</gene>
<evidence type="ECO:0000313" key="2">
    <source>
        <dbReference type="Proteomes" id="UP000001070"/>
    </source>
</evidence>
<dbReference type="AlphaFoldDB" id="B4JIA8"/>
<dbReference type="OMA" id="MRVYHLN"/>
<accession>B4JIA8</accession>
<dbReference type="OrthoDB" id="7872967at2759"/>
<protein>
    <submittedName>
        <fullName evidence="1">GH19061</fullName>
    </submittedName>
</protein>
<dbReference type="InParanoid" id="B4JIA8"/>
<keyword evidence="2" id="KW-1185">Reference proteome</keyword>
<reference evidence="1 2" key="1">
    <citation type="journal article" date="2007" name="Nature">
        <title>Evolution of genes and genomes on the Drosophila phylogeny.</title>
        <authorList>
            <consortium name="Drosophila 12 Genomes Consortium"/>
            <person name="Clark A.G."/>
            <person name="Eisen M.B."/>
            <person name="Smith D.R."/>
            <person name="Bergman C.M."/>
            <person name="Oliver B."/>
            <person name="Markow T.A."/>
            <person name="Kaufman T.C."/>
            <person name="Kellis M."/>
            <person name="Gelbart W."/>
            <person name="Iyer V.N."/>
            <person name="Pollard D.A."/>
            <person name="Sackton T.B."/>
            <person name="Larracuente A.M."/>
            <person name="Singh N.D."/>
            <person name="Abad J.P."/>
            <person name="Abt D.N."/>
            <person name="Adryan B."/>
            <person name="Aguade M."/>
            <person name="Akashi H."/>
            <person name="Anderson W.W."/>
            <person name="Aquadro C.F."/>
            <person name="Ardell D.H."/>
            <person name="Arguello R."/>
            <person name="Artieri C.G."/>
            <person name="Barbash D.A."/>
            <person name="Barker D."/>
            <person name="Barsanti P."/>
            <person name="Batterham P."/>
            <person name="Batzoglou S."/>
            <person name="Begun D."/>
            <person name="Bhutkar A."/>
            <person name="Blanco E."/>
            <person name="Bosak S.A."/>
            <person name="Bradley R.K."/>
            <person name="Brand A.D."/>
            <person name="Brent M.R."/>
            <person name="Brooks A.N."/>
            <person name="Brown R.H."/>
            <person name="Butlin R.K."/>
            <person name="Caggese C."/>
            <person name="Calvi B.R."/>
            <person name="Bernardo de Carvalho A."/>
            <person name="Caspi A."/>
            <person name="Castrezana S."/>
            <person name="Celniker S.E."/>
            <person name="Chang J.L."/>
            <person name="Chapple C."/>
            <person name="Chatterji S."/>
            <person name="Chinwalla A."/>
            <person name="Civetta A."/>
            <person name="Clifton S.W."/>
            <person name="Comeron J.M."/>
            <person name="Costello J.C."/>
            <person name="Coyne J.A."/>
            <person name="Daub J."/>
            <person name="David R.G."/>
            <person name="Delcher A.L."/>
            <person name="Delehaunty K."/>
            <person name="Do C.B."/>
            <person name="Ebling H."/>
            <person name="Edwards K."/>
            <person name="Eickbush T."/>
            <person name="Evans J.D."/>
            <person name="Filipski A."/>
            <person name="Findeiss S."/>
            <person name="Freyhult E."/>
            <person name="Fulton L."/>
            <person name="Fulton R."/>
            <person name="Garcia A.C."/>
            <person name="Gardiner A."/>
            <person name="Garfield D.A."/>
            <person name="Garvin B.E."/>
            <person name="Gibson G."/>
            <person name="Gilbert D."/>
            <person name="Gnerre S."/>
            <person name="Godfrey J."/>
            <person name="Good R."/>
            <person name="Gotea V."/>
            <person name="Gravely B."/>
            <person name="Greenberg A.J."/>
            <person name="Griffiths-Jones S."/>
            <person name="Gross S."/>
            <person name="Guigo R."/>
            <person name="Gustafson E.A."/>
            <person name="Haerty W."/>
            <person name="Hahn M.W."/>
            <person name="Halligan D.L."/>
            <person name="Halpern A.L."/>
            <person name="Halter G.M."/>
            <person name="Han M.V."/>
            <person name="Heger A."/>
            <person name="Hillier L."/>
            <person name="Hinrichs A.S."/>
            <person name="Holmes I."/>
            <person name="Hoskins R.A."/>
            <person name="Hubisz M.J."/>
            <person name="Hultmark D."/>
            <person name="Huntley M.A."/>
            <person name="Jaffe D.B."/>
            <person name="Jagadeeshan S."/>
            <person name="Jeck W.R."/>
            <person name="Johnson J."/>
            <person name="Jones C.D."/>
            <person name="Jordan W.C."/>
            <person name="Karpen G.H."/>
            <person name="Kataoka E."/>
            <person name="Keightley P.D."/>
            <person name="Kheradpour P."/>
            <person name="Kirkness E.F."/>
            <person name="Koerich L.B."/>
            <person name="Kristiansen K."/>
            <person name="Kudrna D."/>
            <person name="Kulathinal R.J."/>
            <person name="Kumar S."/>
            <person name="Kwok R."/>
            <person name="Lander E."/>
            <person name="Langley C.H."/>
            <person name="Lapoint R."/>
            <person name="Lazzaro B.P."/>
            <person name="Lee S.J."/>
            <person name="Levesque L."/>
            <person name="Li R."/>
            <person name="Lin C.F."/>
            <person name="Lin M.F."/>
            <person name="Lindblad-Toh K."/>
            <person name="Llopart A."/>
            <person name="Long M."/>
            <person name="Low L."/>
            <person name="Lozovsky E."/>
            <person name="Lu J."/>
            <person name="Luo M."/>
            <person name="Machado C.A."/>
            <person name="Makalowski W."/>
            <person name="Marzo M."/>
            <person name="Matsuda M."/>
            <person name="Matzkin L."/>
            <person name="McAllister B."/>
            <person name="McBride C.S."/>
            <person name="McKernan B."/>
            <person name="McKernan K."/>
            <person name="Mendez-Lago M."/>
            <person name="Minx P."/>
            <person name="Mollenhauer M.U."/>
            <person name="Montooth K."/>
            <person name="Mount S.M."/>
            <person name="Mu X."/>
            <person name="Myers E."/>
            <person name="Negre B."/>
            <person name="Newfeld S."/>
            <person name="Nielsen R."/>
            <person name="Noor M.A."/>
            <person name="O'Grady P."/>
            <person name="Pachter L."/>
            <person name="Papaceit M."/>
            <person name="Parisi M.J."/>
            <person name="Parisi M."/>
            <person name="Parts L."/>
            <person name="Pedersen J.S."/>
            <person name="Pesole G."/>
            <person name="Phillippy A.M."/>
            <person name="Ponting C.P."/>
            <person name="Pop M."/>
            <person name="Porcelli D."/>
            <person name="Powell J.R."/>
            <person name="Prohaska S."/>
            <person name="Pruitt K."/>
            <person name="Puig M."/>
            <person name="Quesneville H."/>
            <person name="Ram K.R."/>
            <person name="Rand D."/>
            <person name="Rasmussen M.D."/>
            <person name="Reed L.K."/>
            <person name="Reenan R."/>
            <person name="Reily A."/>
            <person name="Remington K.A."/>
            <person name="Rieger T.T."/>
            <person name="Ritchie M.G."/>
            <person name="Robin C."/>
            <person name="Rogers Y.H."/>
            <person name="Rohde C."/>
            <person name="Rozas J."/>
            <person name="Rubenfield M.J."/>
            <person name="Ruiz A."/>
            <person name="Russo S."/>
            <person name="Salzberg S.L."/>
            <person name="Sanchez-Gracia A."/>
            <person name="Saranga D.J."/>
            <person name="Sato H."/>
            <person name="Schaeffer S.W."/>
            <person name="Schatz M.C."/>
            <person name="Schlenke T."/>
            <person name="Schwartz R."/>
            <person name="Segarra C."/>
            <person name="Singh R.S."/>
            <person name="Sirot L."/>
            <person name="Sirota M."/>
            <person name="Sisneros N.B."/>
            <person name="Smith C.D."/>
            <person name="Smith T.F."/>
            <person name="Spieth J."/>
            <person name="Stage D.E."/>
            <person name="Stark A."/>
            <person name="Stephan W."/>
            <person name="Strausberg R.L."/>
            <person name="Strempel S."/>
            <person name="Sturgill D."/>
            <person name="Sutton G."/>
            <person name="Sutton G.G."/>
            <person name="Tao W."/>
            <person name="Teichmann S."/>
            <person name="Tobari Y.N."/>
            <person name="Tomimura Y."/>
            <person name="Tsolas J.M."/>
            <person name="Valente V.L."/>
            <person name="Venter E."/>
            <person name="Venter J.C."/>
            <person name="Vicario S."/>
            <person name="Vieira F.G."/>
            <person name="Vilella A.J."/>
            <person name="Villasante A."/>
            <person name="Walenz B."/>
            <person name="Wang J."/>
            <person name="Wasserman M."/>
            <person name="Watts T."/>
            <person name="Wilson D."/>
            <person name="Wilson R.K."/>
            <person name="Wing R.A."/>
            <person name="Wolfner M.F."/>
            <person name="Wong A."/>
            <person name="Wong G.K."/>
            <person name="Wu C.I."/>
            <person name="Wu G."/>
            <person name="Yamamoto D."/>
            <person name="Yang H.P."/>
            <person name="Yang S.P."/>
            <person name="Yorke J.A."/>
            <person name="Yoshida K."/>
            <person name="Zdobnov E."/>
            <person name="Zhang P."/>
            <person name="Zhang Y."/>
            <person name="Zimin A.V."/>
            <person name="Baldwin J."/>
            <person name="Abdouelleil A."/>
            <person name="Abdulkadir J."/>
            <person name="Abebe A."/>
            <person name="Abera B."/>
            <person name="Abreu J."/>
            <person name="Acer S.C."/>
            <person name="Aftuck L."/>
            <person name="Alexander A."/>
            <person name="An P."/>
            <person name="Anderson E."/>
            <person name="Anderson S."/>
            <person name="Arachi H."/>
            <person name="Azer M."/>
            <person name="Bachantsang P."/>
            <person name="Barry A."/>
            <person name="Bayul T."/>
            <person name="Berlin A."/>
            <person name="Bessette D."/>
            <person name="Bloom T."/>
            <person name="Blye J."/>
            <person name="Boguslavskiy L."/>
            <person name="Bonnet C."/>
            <person name="Boukhgalter B."/>
            <person name="Bourzgui I."/>
            <person name="Brown A."/>
            <person name="Cahill P."/>
            <person name="Channer S."/>
            <person name="Cheshatsang Y."/>
            <person name="Chuda L."/>
            <person name="Citroen M."/>
            <person name="Collymore A."/>
            <person name="Cooke P."/>
            <person name="Costello M."/>
            <person name="D'Aco K."/>
            <person name="Daza R."/>
            <person name="De Haan G."/>
            <person name="DeGray S."/>
            <person name="DeMaso C."/>
            <person name="Dhargay N."/>
            <person name="Dooley K."/>
            <person name="Dooley E."/>
            <person name="Doricent M."/>
            <person name="Dorje P."/>
            <person name="Dorjee K."/>
            <person name="Dupes A."/>
            <person name="Elong R."/>
            <person name="Falk J."/>
            <person name="Farina A."/>
            <person name="Faro S."/>
            <person name="Ferguson D."/>
            <person name="Fisher S."/>
            <person name="Foley C.D."/>
            <person name="Franke A."/>
            <person name="Friedrich D."/>
            <person name="Gadbois L."/>
            <person name="Gearin G."/>
            <person name="Gearin C.R."/>
            <person name="Giannoukos G."/>
            <person name="Goode T."/>
            <person name="Graham J."/>
            <person name="Grandbois E."/>
            <person name="Grewal S."/>
            <person name="Gyaltsen K."/>
            <person name="Hafez N."/>
            <person name="Hagos B."/>
            <person name="Hall J."/>
            <person name="Henson C."/>
            <person name="Hollinger A."/>
            <person name="Honan T."/>
            <person name="Huard M.D."/>
            <person name="Hughes L."/>
            <person name="Hurhula B."/>
            <person name="Husby M.E."/>
            <person name="Kamat A."/>
            <person name="Kanga B."/>
            <person name="Kashin S."/>
            <person name="Khazanovich D."/>
            <person name="Kisner P."/>
            <person name="Lance K."/>
            <person name="Lara M."/>
            <person name="Lee W."/>
            <person name="Lennon N."/>
            <person name="Letendre F."/>
            <person name="LeVine R."/>
            <person name="Lipovsky A."/>
            <person name="Liu X."/>
            <person name="Liu J."/>
            <person name="Liu S."/>
            <person name="Lokyitsang T."/>
            <person name="Lokyitsang Y."/>
            <person name="Lubonja R."/>
            <person name="Lui A."/>
            <person name="MacDonald P."/>
            <person name="Magnisalis V."/>
            <person name="Maru K."/>
            <person name="Matthews C."/>
            <person name="McCusker W."/>
            <person name="McDonough S."/>
            <person name="Mehta T."/>
            <person name="Meldrim J."/>
            <person name="Meneus L."/>
            <person name="Mihai O."/>
            <person name="Mihalev A."/>
            <person name="Mihova T."/>
            <person name="Mittelman R."/>
            <person name="Mlenga V."/>
            <person name="Montmayeur A."/>
            <person name="Mulrain L."/>
            <person name="Navidi A."/>
            <person name="Naylor J."/>
            <person name="Negash T."/>
            <person name="Nguyen T."/>
            <person name="Nguyen N."/>
            <person name="Nicol R."/>
            <person name="Norbu C."/>
            <person name="Norbu N."/>
            <person name="Novod N."/>
            <person name="O'Neill B."/>
            <person name="Osman S."/>
            <person name="Markiewicz E."/>
            <person name="Oyono O.L."/>
            <person name="Patti C."/>
            <person name="Phunkhang P."/>
            <person name="Pierre F."/>
            <person name="Priest M."/>
            <person name="Raghuraman S."/>
            <person name="Rege F."/>
            <person name="Reyes R."/>
            <person name="Rise C."/>
            <person name="Rogov P."/>
            <person name="Ross K."/>
            <person name="Ryan E."/>
            <person name="Settipalli S."/>
            <person name="Shea T."/>
            <person name="Sherpa N."/>
            <person name="Shi L."/>
            <person name="Shih D."/>
            <person name="Sparrow T."/>
            <person name="Spaulding J."/>
            <person name="Stalker J."/>
            <person name="Stange-Thomann N."/>
            <person name="Stavropoulos S."/>
            <person name="Stone C."/>
            <person name="Strader C."/>
            <person name="Tesfaye S."/>
            <person name="Thomson T."/>
            <person name="Thoulutsang Y."/>
            <person name="Thoulutsang D."/>
            <person name="Topham K."/>
            <person name="Topping I."/>
            <person name="Tsamla T."/>
            <person name="Vassiliev H."/>
            <person name="Vo A."/>
            <person name="Wangchuk T."/>
            <person name="Wangdi T."/>
            <person name="Weiand M."/>
            <person name="Wilkinson J."/>
            <person name="Wilson A."/>
            <person name="Yadav S."/>
            <person name="Young G."/>
            <person name="Yu Q."/>
            <person name="Zembek L."/>
            <person name="Zhong D."/>
            <person name="Zimmer A."/>
            <person name="Zwirko Z."/>
            <person name="Jaffe D.B."/>
            <person name="Alvarez P."/>
            <person name="Brockman W."/>
            <person name="Butler J."/>
            <person name="Chin C."/>
            <person name="Gnerre S."/>
            <person name="Grabherr M."/>
            <person name="Kleber M."/>
            <person name="Mauceli E."/>
            <person name="MacCallum I."/>
        </authorList>
    </citation>
    <scope>NUCLEOTIDE SEQUENCE [LARGE SCALE GENOMIC DNA]</scope>
    <source>
        <strain evidence="2">Tucson 15287-2541.00</strain>
    </source>
</reference>
<name>B4JIA8_DROGR</name>
<organism evidence="2">
    <name type="scientific">Drosophila grimshawi</name>
    <name type="common">Hawaiian fruit fly</name>
    <name type="synonym">Idiomyia grimshawi</name>
    <dbReference type="NCBI Taxonomy" id="7222"/>
    <lineage>
        <taxon>Eukaryota</taxon>
        <taxon>Metazoa</taxon>
        <taxon>Ecdysozoa</taxon>
        <taxon>Arthropoda</taxon>
        <taxon>Hexapoda</taxon>
        <taxon>Insecta</taxon>
        <taxon>Pterygota</taxon>
        <taxon>Neoptera</taxon>
        <taxon>Endopterygota</taxon>
        <taxon>Diptera</taxon>
        <taxon>Brachycera</taxon>
        <taxon>Muscomorpha</taxon>
        <taxon>Ephydroidea</taxon>
        <taxon>Drosophilidae</taxon>
        <taxon>Drosophila</taxon>
        <taxon>Hawaiian Drosophila</taxon>
    </lineage>
</organism>
<dbReference type="Proteomes" id="UP000001070">
    <property type="component" value="Unassembled WGS sequence"/>
</dbReference>
<dbReference type="HOGENOM" id="CLU_159528_0_0_1"/>
<evidence type="ECO:0000313" key="1">
    <source>
        <dbReference type="EMBL" id="EDV92989.1"/>
    </source>
</evidence>
<dbReference type="EMBL" id="CH916369">
    <property type="protein sequence ID" value="EDV92989.1"/>
    <property type="molecule type" value="Genomic_DNA"/>
</dbReference>
<dbReference type="KEGG" id="dgr:6563622"/>